<accession>A0A3B0JF98</accession>
<protein>
    <submittedName>
        <fullName evidence="2">Uncharacterized protein</fullName>
    </submittedName>
</protein>
<evidence type="ECO:0000256" key="1">
    <source>
        <dbReference type="SAM" id="SignalP"/>
    </source>
</evidence>
<dbReference type="AlphaFoldDB" id="A0A3B0JF98"/>
<feature type="chain" id="PRO_5017381325" evidence="1">
    <location>
        <begin position="18"/>
        <end position="165"/>
    </location>
</feature>
<evidence type="ECO:0000313" key="2">
    <source>
        <dbReference type="EMBL" id="SPP33284.1"/>
    </source>
</evidence>
<reference evidence="2" key="1">
    <citation type="submission" date="2018-04" db="EMBL/GenBank/DDBJ databases">
        <authorList>
            <person name="Go L.Y."/>
            <person name="Mitchell J.A."/>
        </authorList>
    </citation>
    <scope>NUCLEOTIDE SEQUENCE</scope>
    <source>
        <strain evidence="2">WBAD</strain>
    </source>
</reference>
<dbReference type="Pfam" id="PF06776">
    <property type="entry name" value="IalB"/>
    <property type="match status" value="1"/>
</dbReference>
<proteinExistence type="predicted"/>
<sequence length="165" mass="19204">MRSLFVFLIFFSIDTLASVSNVQLREKYKDWFVYTALEDGEKVCYIVSYPKEKSEHYTADRKPYVMVSYVDKKADEVSVTSGFQYNNEPVVLNIDKKIKYQLPIIQRSLAWTDDTKTDQDLILKMKQGLSMIVNGKIKTANVDDTYSLLGFQKAYQKMHDLCHTK</sequence>
<dbReference type="InterPro" id="IPR010642">
    <property type="entry name" value="Invasion_prot_B"/>
</dbReference>
<gene>
    <name evidence="2" type="ORF">WBAD_0855</name>
</gene>
<dbReference type="InterPro" id="IPR038696">
    <property type="entry name" value="IalB_sf"/>
</dbReference>
<name>A0A3B0JF98_9RICK</name>
<dbReference type="EMBL" id="OUNE01000146">
    <property type="protein sequence ID" value="SPP33284.1"/>
    <property type="molecule type" value="Genomic_DNA"/>
</dbReference>
<feature type="signal peptide" evidence="1">
    <location>
        <begin position="1"/>
        <end position="17"/>
    </location>
</feature>
<organism evidence="2">
    <name type="scientific">Wolbachia endosymbiont of Aleurodicus dispersus</name>
    <dbReference type="NCBI Taxonomy" id="1288877"/>
    <lineage>
        <taxon>Bacteria</taxon>
        <taxon>Pseudomonadati</taxon>
        <taxon>Pseudomonadota</taxon>
        <taxon>Alphaproteobacteria</taxon>
        <taxon>Rickettsiales</taxon>
        <taxon>Anaplasmataceae</taxon>
        <taxon>Wolbachieae</taxon>
        <taxon>Wolbachia</taxon>
    </lineage>
</organism>
<keyword evidence="1" id="KW-0732">Signal</keyword>
<dbReference type="Gene3D" id="2.60.40.1880">
    <property type="entry name" value="Invasion associated locus B (IalB) protein"/>
    <property type="match status" value="1"/>
</dbReference>